<name>A0A3P5XRB0_9RHOB</name>
<accession>A0A3P5XRB0</accession>
<gene>
    <name evidence="2" type="ORF">XINFAN_03824</name>
</gene>
<dbReference type="Pfam" id="PF08808">
    <property type="entry name" value="RES"/>
    <property type="match status" value="1"/>
</dbReference>
<evidence type="ECO:0000313" key="2">
    <source>
        <dbReference type="EMBL" id="VDC33429.1"/>
    </source>
</evidence>
<dbReference type="EMBL" id="UXAW01000118">
    <property type="protein sequence ID" value="VDC33429.1"/>
    <property type="molecule type" value="Genomic_DNA"/>
</dbReference>
<dbReference type="RefSeq" id="WP_124088506.1">
    <property type="nucleotide sequence ID" value="NZ_UXAW01000118.1"/>
</dbReference>
<keyword evidence="3" id="KW-1185">Reference proteome</keyword>
<feature type="domain" description="RES" evidence="1">
    <location>
        <begin position="27"/>
        <end position="156"/>
    </location>
</feature>
<dbReference type="OrthoDB" id="648213at2"/>
<proteinExistence type="predicted"/>
<dbReference type="Proteomes" id="UP000277498">
    <property type="component" value="Unassembled WGS sequence"/>
</dbReference>
<dbReference type="AlphaFoldDB" id="A0A3P5XRB0"/>
<reference evidence="2 3" key="1">
    <citation type="submission" date="2018-11" db="EMBL/GenBank/DDBJ databases">
        <authorList>
            <person name="Criscuolo A."/>
        </authorList>
    </citation>
    <scope>NUCLEOTIDE SEQUENCE [LARGE SCALE GENOMIC DNA]</scope>
    <source>
        <strain evidence="2">ACIP111625</strain>
    </source>
</reference>
<sequence>MIPLPPPLGTGELRFWRLDAARHAGTWQSGEGSFQVGGRWNSPGIRAIYTSLDPATATLEVAVHKGFRVLDTQPHVLTSARIVDPAMVHVVMPDDIPNPNWLAPCTPNSNQQAFGDDLIAQHRFVLIPSAVSAHSWNLIFDATTSGDDFDDMSQERFALDPRLQAGQVPA</sequence>
<evidence type="ECO:0000313" key="3">
    <source>
        <dbReference type="Proteomes" id="UP000277498"/>
    </source>
</evidence>
<dbReference type="SMART" id="SM00953">
    <property type="entry name" value="RES"/>
    <property type="match status" value="1"/>
</dbReference>
<dbReference type="InterPro" id="IPR014914">
    <property type="entry name" value="RES_dom"/>
</dbReference>
<protein>
    <submittedName>
        <fullName evidence="2">RES domain protein</fullName>
    </submittedName>
</protein>
<organism evidence="2 3">
    <name type="scientific">Pseudogemmobacter humi</name>
    <dbReference type="NCBI Taxonomy" id="2483812"/>
    <lineage>
        <taxon>Bacteria</taxon>
        <taxon>Pseudomonadati</taxon>
        <taxon>Pseudomonadota</taxon>
        <taxon>Alphaproteobacteria</taxon>
        <taxon>Rhodobacterales</taxon>
        <taxon>Paracoccaceae</taxon>
        <taxon>Pseudogemmobacter</taxon>
    </lineage>
</organism>
<evidence type="ECO:0000259" key="1">
    <source>
        <dbReference type="SMART" id="SM00953"/>
    </source>
</evidence>